<dbReference type="Pfam" id="PF03265">
    <property type="entry name" value="DNase_II"/>
    <property type="match status" value="1"/>
</dbReference>
<keyword evidence="8 19" id="KW-0732">Signal</keyword>
<comment type="caution">
    <text evidence="20">The sequence shown here is derived from an EMBL/GenBank/DDBJ whole genome shotgun (WGS) entry which is preliminary data.</text>
</comment>
<keyword evidence="7" id="KW-0540">Nuclease</keyword>
<dbReference type="CDD" id="cd09120">
    <property type="entry name" value="PLDc_DNaseII_1"/>
    <property type="match status" value="1"/>
</dbReference>
<sequence>MSYLHGAMWRSVLTFTLFLWSTEGQVTCKDENGNPKDWYILYKAPVTASGDGLKYIYIDSNGRQNGNKLISDPTGILAHTLRPIFSALGSDFGFISYNDQHQKCNTGATSAAELNVTEEVLAASDVGHSKGVVMVEKNRRGVWLLHSTPQFPMERDANNFWPSSGNTNAQTFICVTFNYNQFPNIGNHLQFIGACVFDSKIPNDFHQELKDAANGVKLDPNTAFVALQSSGGQPFKSISKNKNQAAAGDL</sequence>
<comment type="subcellular location">
    <subcellularLocation>
        <location evidence="2">Lysosome</location>
    </subcellularLocation>
</comment>
<dbReference type="EC" id="3.1.22.1" evidence="4"/>
<evidence type="ECO:0000256" key="18">
    <source>
        <dbReference type="ARBA" id="ARBA00045381"/>
    </source>
</evidence>
<evidence type="ECO:0000256" key="15">
    <source>
        <dbReference type="ARBA" id="ARBA00041393"/>
    </source>
</evidence>
<evidence type="ECO:0000256" key="7">
    <source>
        <dbReference type="ARBA" id="ARBA00022722"/>
    </source>
</evidence>
<evidence type="ECO:0000256" key="4">
    <source>
        <dbReference type="ARBA" id="ARBA00012036"/>
    </source>
</evidence>
<keyword evidence="12" id="KW-0325">Glycoprotein</keyword>
<evidence type="ECO:0000313" key="20">
    <source>
        <dbReference type="EMBL" id="MEQ2263820.1"/>
    </source>
</evidence>
<dbReference type="PANTHER" id="PTHR10858">
    <property type="entry name" value="DEOXYRIBONUCLEASE II"/>
    <property type="match status" value="1"/>
</dbReference>
<keyword evidence="13" id="KW-0458">Lysosome</keyword>
<evidence type="ECO:0000256" key="2">
    <source>
        <dbReference type="ARBA" id="ARBA00004371"/>
    </source>
</evidence>
<organism evidence="20 21">
    <name type="scientific">Xenotaenia resolanae</name>
    <dbReference type="NCBI Taxonomy" id="208358"/>
    <lineage>
        <taxon>Eukaryota</taxon>
        <taxon>Metazoa</taxon>
        <taxon>Chordata</taxon>
        <taxon>Craniata</taxon>
        <taxon>Vertebrata</taxon>
        <taxon>Euteleostomi</taxon>
        <taxon>Actinopterygii</taxon>
        <taxon>Neopterygii</taxon>
        <taxon>Teleostei</taxon>
        <taxon>Neoteleostei</taxon>
        <taxon>Acanthomorphata</taxon>
        <taxon>Ovalentaria</taxon>
        <taxon>Atherinomorphae</taxon>
        <taxon>Cyprinodontiformes</taxon>
        <taxon>Goodeidae</taxon>
        <taxon>Xenotaenia</taxon>
    </lineage>
</organism>
<evidence type="ECO:0000256" key="14">
    <source>
        <dbReference type="ARBA" id="ARBA00039868"/>
    </source>
</evidence>
<evidence type="ECO:0000256" key="17">
    <source>
        <dbReference type="ARBA" id="ARBA00043033"/>
    </source>
</evidence>
<evidence type="ECO:0000256" key="16">
    <source>
        <dbReference type="ARBA" id="ARBA00041918"/>
    </source>
</evidence>
<keyword evidence="9" id="KW-0255">Endonuclease</keyword>
<feature type="signal peptide" evidence="19">
    <location>
        <begin position="1"/>
        <end position="24"/>
    </location>
</feature>
<proteinExistence type="inferred from homology"/>
<keyword evidence="5" id="KW-0217">Developmental protein</keyword>
<feature type="chain" id="PRO_5045138600" description="Deoxyribonuclease-2-alpha" evidence="19">
    <location>
        <begin position="25"/>
        <end position="250"/>
    </location>
</feature>
<name>A0ABV0W2Z1_9TELE</name>
<evidence type="ECO:0000256" key="11">
    <source>
        <dbReference type="ARBA" id="ARBA00023157"/>
    </source>
</evidence>
<evidence type="ECO:0000256" key="3">
    <source>
        <dbReference type="ARBA" id="ARBA00007527"/>
    </source>
</evidence>
<evidence type="ECO:0000256" key="19">
    <source>
        <dbReference type="SAM" id="SignalP"/>
    </source>
</evidence>
<comment type="function">
    <text evidence="18">Hydrolyzes DNA under acidic conditions with a preference for double-stranded DNA. Plays a major role in the clearance of nucleic acids generated through apoptosis, hence preventing autoinflammation. Necessary for proper fetal development and for definitive erythropoiesis in fetal liver and bone marrow, where it degrades nuclear DNA expelled from erythroid precursor cells.</text>
</comment>
<dbReference type="EMBL" id="JAHRIM010024205">
    <property type="protein sequence ID" value="MEQ2263820.1"/>
    <property type="molecule type" value="Genomic_DNA"/>
</dbReference>
<keyword evidence="11" id="KW-1015">Disulfide bond</keyword>
<keyword evidence="21" id="KW-1185">Reference proteome</keyword>
<evidence type="ECO:0000256" key="6">
    <source>
        <dbReference type="ARBA" id="ARBA00022703"/>
    </source>
</evidence>
<evidence type="ECO:0000256" key="8">
    <source>
        <dbReference type="ARBA" id="ARBA00022729"/>
    </source>
</evidence>
<dbReference type="Proteomes" id="UP001444071">
    <property type="component" value="Unassembled WGS sequence"/>
</dbReference>
<dbReference type="InterPro" id="IPR004947">
    <property type="entry name" value="DNase_II"/>
</dbReference>
<evidence type="ECO:0000256" key="9">
    <source>
        <dbReference type="ARBA" id="ARBA00022759"/>
    </source>
</evidence>
<evidence type="ECO:0000256" key="5">
    <source>
        <dbReference type="ARBA" id="ARBA00022473"/>
    </source>
</evidence>
<evidence type="ECO:0000256" key="1">
    <source>
        <dbReference type="ARBA" id="ARBA00000447"/>
    </source>
</evidence>
<comment type="similarity">
    <text evidence="3">Belongs to the DNase II family.</text>
</comment>
<keyword evidence="10" id="KW-0378">Hydrolase</keyword>
<accession>A0ABV0W2Z1</accession>
<reference evidence="20 21" key="1">
    <citation type="submission" date="2021-06" db="EMBL/GenBank/DDBJ databases">
        <authorList>
            <person name="Palmer J.M."/>
        </authorList>
    </citation>
    <scope>NUCLEOTIDE SEQUENCE [LARGE SCALE GENOMIC DNA]</scope>
    <source>
        <strain evidence="20 21">XR_2019</strain>
        <tissue evidence="20">Muscle</tissue>
    </source>
</reference>
<gene>
    <name evidence="20" type="ORF">XENORESO_013387</name>
</gene>
<comment type="catalytic activity">
    <reaction evidence="1">
        <text>Endonucleolytic cleavage to nucleoside 3'-phosphates and 3'-phosphooligonucleotide end-products.</text>
        <dbReference type="EC" id="3.1.22.1"/>
    </reaction>
</comment>
<evidence type="ECO:0000313" key="21">
    <source>
        <dbReference type="Proteomes" id="UP001444071"/>
    </source>
</evidence>
<evidence type="ECO:0000256" key="10">
    <source>
        <dbReference type="ARBA" id="ARBA00022801"/>
    </source>
</evidence>
<evidence type="ECO:0000256" key="13">
    <source>
        <dbReference type="ARBA" id="ARBA00023228"/>
    </source>
</evidence>
<protein>
    <recommendedName>
        <fullName evidence="14">Deoxyribonuclease-2-alpha</fullName>
        <ecNumber evidence="4">3.1.22.1</ecNumber>
    </recommendedName>
    <alternativeName>
        <fullName evidence="15">Acid DNase</fullName>
    </alternativeName>
    <alternativeName>
        <fullName evidence="17">Deoxyribonuclease II alpha</fullName>
    </alternativeName>
    <alternativeName>
        <fullName evidence="16">Lysosomal DNase II</fullName>
    </alternativeName>
</protein>
<dbReference type="PANTHER" id="PTHR10858:SF9">
    <property type="entry name" value="DEOXYRIBONUCLEASE-2-ALPHA"/>
    <property type="match status" value="1"/>
</dbReference>
<keyword evidence="6" id="KW-0053">Apoptosis</keyword>
<evidence type="ECO:0000256" key="12">
    <source>
        <dbReference type="ARBA" id="ARBA00023180"/>
    </source>
</evidence>